<sequence length="936" mass="107658">MTNSTRFLFYKLDLDILSSCLYNEDRKKIKSFNNDVNKIFYNKMKTSLLKYIDNRISKVLIIEINMDRINGEFLSNNIKEQYNEFCDNTKILKVLTKKYPILLKDLKSSIHSIIQSYSEFFERYKKNKEKICIFFNTKGILRDVHFGLGDPHRNHRTVIKIDFEDKSIYYKPRNSYGDIAIKNVSKWLESNGINTFEVPNCILYKDYSWVDGISYVKSNKNKIKSIYYQFGSLAAIAYIFNLSDLHMENVIVSNNQVYLIDAETLLQDNFNFNYKNKSAKDIIYKDLRQSVLMTGLFPALLSSNKNTPDISGITGHGNQLFKHRLSVAENLFTSKIILKKIDYRNKSKENIPYTQDINKKVNPKVYTQNILDGFYDTYSAILNKKTEFINNKKIWDNFNKGIYRIVFKNTSAYNAILSTMNSPKYAQSSVTTNDLLNLLRSGANAKATIYNIFPSEIEDLHNGDIPYFYKKAAGTKVYNSKNDLICSLSVFKGIDSYKEKILQLTNKDIKRQVTLIRTSMAIPVKNWDLGRKTKYTNERLNSISYDKDVINEAIKNILQNIINNNITYKKTINWENIAITENSNWVISPCDFSLYNGLSGISITFATAYKISENPKYLETLNGCLAEIESFEKSMVDDFNNYSVFNGKGSLVYLYFFLYSLFQTKSFLNKGLYYLKSLQNNIDMINGLDFLDGAAGILTVLCEIQSKIPNINLEEDIKTVTDIIVKKWNNKEAWISDLVPNQHLNGMSHGISGIIYALFKAREFYSDSNLDKLLRKAVQIEDTGIRNNNWIDLRNRKNRIKNGFPDPVHWCHGAPGIGISRIFLDKIFNTNIDIELAKSCILEKGIGGSDCLCHGSLGNIELFITDYLKNNNLDSLKKAQKIATDLCTNKNWISGIPQKRNVFGLMTGMSGMAYELLRTIYPKKVPSILGLELYKN</sequence>
<dbReference type="InterPro" id="IPR017146">
    <property type="entry name" value="Lanti_2_LanM"/>
</dbReference>
<dbReference type="PANTHER" id="PTHR12736">
    <property type="entry name" value="LANC-LIKE PROTEIN"/>
    <property type="match status" value="1"/>
</dbReference>
<protein>
    <recommendedName>
        <fullName evidence="1">Lantibiotic biosynthesis protein dehydration domain-containing protein</fullName>
    </recommendedName>
</protein>
<dbReference type="PANTHER" id="PTHR12736:SF21">
    <property type="entry name" value="LANC-LIKE PROTEIN 2"/>
    <property type="match status" value="1"/>
</dbReference>
<accession>A0ABX5N6S2</accession>
<name>A0ABX5N6S2_9LACO</name>
<dbReference type="PIRSF" id="PIRSF037228">
    <property type="entry name" value="Lant_mod_RumM"/>
    <property type="match status" value="1"/>
</dbReference>
<feature type="domain" description="Lantibiotic biosynthesis protein dehydration" evidence="1">
    <location>
        <begin position="99"/>
        <end position="469"/>
    </location>
</feature>
<dbReference type="Gene3D" id="1.50.10.10">
    <property type="match status" value="1"/>
</dbReference>
<comment type="caution">
    <text evidence="2">The sequence shown here is derived from an EMBL/GenBank/DDBJ whole genome shotgun (WGS) entry which is preliminary data.</text>
</comment>
<dbReference type="SMART" id="SM01260">
    <property type="entry name" value="LANC_like"/>
    <property type="match status" value="1"/>
</dbReference>
<dbReference type="CDD" id="cd04792">
    <property type="entry name" value="LanM-like"/>
    <property type="match status" value="1"/>
</dbReference>
<evidence type="ECO:0000313" key="3">
    <source>
        <dbReference type="Proteomes" id="UP000247698"/>
    </source>
</evidence>
<dbReference type="Pfam" id="PF05147">
    <property type="entry name" value="LANC_like"/>
    <property type="match status" value="1"/>
</dbReference>
<dbReference type="InterPro" id="IPR007822">
    <property type="entry name" value="LANC-like"/>
</dbReference>
<keyword evidence="3" id="KW-1185">Reference proteome</keyword>
<dbReference type="RefSeq" id="WP_110445472.1">
    <property type="nucleotide sequence ID" value="NZ_QGLG01000001.1"/>
</dbReference>
<dbReference type="Proteomes" id="UP000247698">
    <property type="component" value="Unassembled WGS sequence"/>
</dbReference>
<dbReference type="Pfam" id="PF13575">
    <property type="entry name" value="DUF4135"/>
    <property type="match status" value="1"/>
</dbReference>
<proteinExistence type="predicted"/>
<organism evidence="2 3">
    <name type="scientific">Lactobacillus melliventris</name>
    <dbReference type="NCBI Taxonomy" id="1218507"/>
    <lineage>
        <taxon>Bacteria</taxon>
        <taxon>Bacillati</taxon>
        <taxon>Bacillota</taxon>
        <taxon>Bacilli</taxon>
        <taxon>Lactobacillales</taxon>
        <taxon>Lactobacillaceae</taxon>
        <taxon>Lactobacillus</taxon>
    </lineage>
</organism>
<dbReference type="InterPro" id="IPR012341">
    <property type="entry name" value="6hp_glycosidase-like_sf"/>
</dbReference>
<dbReference type="InterPro" id="IPR025410">
    <property type="entry name" value="Lant_dehyd"/>
</dbReference>
<dbReference type="NCBIfam" id="TIGR03897">
    <property type="entry name" value="lanti_2_LanM"/>
    <property type="match status" value="1"/>
</dbReference>
<reference evidence="2 3" key="1">
    <citation type="submission" date="2018-05" db="EMBL/GenBank/DDBJ databases">
        <title>Reference genomes for bee gut microbiota database.</title>
        <authorList>
            <person name="Ellegaard K.M."/>
        </authorList>
    </citation>
    <scope>NUCLEOTIDE SEQUENCE [LARGE SCALE GENOMIC DNA]</scope>
    <source>
        <strain evidence="2 3">ESL0184</strain>
    </source>
</reference>
<dbReference type="EMBL" id="QGLG01000001">
    <property type="protein sequence ID" value="PXY86163.1"/>
    <property type="molecule type" value="Genomic_DNA"/>
</dbReference>
<gene>
    <name evidence="2" type="ORF">DK873_01025</name>
</gene>
<evidence type="ECO:0000313" key="2">
    <source>
        <dbReference type="EMBL" id="PXY86163.1"/>
    </source>
</evidence>
<dbReference type="SUPFAM" id="SSF158745">
    <property type="entry name" value="LanC-like"/>
    <property type="match status" value="1"/>
</dbReference>
<dbReference type="PRINTS" id="PR01950">
    <property type="entry name" value="LANCSUPER"/>
</dbReference>
<evidence type="ECO:0000259" key="1">
    <source>
        <dbReference type="Pfam" id="PF13575"/>
    </source>
</evidence>